<comment type="caution">
    <text evidence="2">The sequence shown here is derived from an EMBL/GenBank/DDBJ whole genome shotgun (WGS) entry which is preliminary data.</text>
</comment>
<dbReference type="EMBL" id="JBHSQK010000019">
    <property type="protein sequence ID" value="MFC5948697.1"/>
    <property type="molecule type" value="Genomic_DNA"/>
</dbReference>
<feature type="region of interest" description="Disordered" evidence="1">
    <location>
        <begin position="1"/>
        <end position="21"/>
    </location>
</feature>
<evidence type="ECO:0000313" key="3">
    <source>
        <dbReference type="Proteomes" id="UP001596119"/>
    </source>
</evidence>
<dbReference type="Proteomes" id="UP001596119">
    <property type="component" value="Unassembled WGS sequence"/>
</dbReference>
<dbReference type="SUPFAM" id="SSF109854">
    <property type="entry name" value="DinB/YfiT-like putative metalloenzymes"/>
    <property type="match status" value="1"/>
</dbReference>
<name>A0ABW1I4U6_9PSEU</name>
<dbReference type="RefSeq" id="WP_379565751.1">
    <property type="nucleotide sequence ID" value="NZ_JBHSQK010000019.1"/>
</dbReference>
<evidence type="ECO:0000313" key="2">
    <source>
        <dbReference type="EMBL" id="MFC5948697.1"/>
    </source>
</evidence>
<dbReference type="Pfam" id="PF04978">
    <property type="entry name" value="MST"/>
    <property type="match status" value="1"/>
</dbReference>
<keyword evidence="3" id="KW-1185">Reference proteome</keyword>
<dbReference type="InterPro" id="IPR034660">
    <property type="entry name" value="DinB/YfiT-like"/>
</dbReference>
<dbReference type="Gene3D" id="1.20.120.450">
    <property type="entry name" value="dinb family like domain"/>
    <property type="match status" value="1"/>
</dbReference>
<protein>
    <submittedName>
        <fullName evidence="2">DinB family protein</fullName>
    </submittedName>
</protein>
<proteinExistence type="predicted"/>
<reference evidence="3" key="1">
    <citation type="journal article" date="2019" name="Int. J. Syst. Evol. Microbiol.">
        <title>The Global Catalogue of Microorganisms (GCM) 10K type strain sequencing project: providing services to taxonomists for standard genome sequencing and annotation.</title>
        <authorList>
            <consortium name="The Broad Institute Genomics Platform"/>
            <consortium name="The Broad Institute Genome Sequencing Center for Infectious Disease"/>
            <person name="Wu L."/>
            <person name="Ma J."/>
        </authorList>
    </citation>
    <scope>NUCLEOTIDE SEQUENCE [LARGE SCALE GENOMIC DNA]</scope>
    <source>
        <strain evidence="3">CGMCC 4.7397</strain>
    </source>
</reference>
<evidence type="ECO:0000256" key="1">
    <source>
        <dbReference type="SAM" id="MobiDB-lite"/>
    </source>
</evidence>
<dbReference type="InterPro" id="IPR007061">
    <property type="entry name" value="MST-like"/>
</dbReference>
<sequence>MTWTSPAPAPPAGPLSDGPLTGDERAILEGYLAHQRVTLLRICAGLTAEQLAARPVSPSTLSLLGLVRHLAKVERVWLRQRAGGEDVPPLHGGPGDDTDFHAADPARAAQEVEELREEWRLADAAAAGVPLDHEVDFRGRAMSLRMVYLHLIGEYARHNGHADLLRQAIDGVTGR</sequence>
<gene>
    <name evidence="2" type="ORF">ACFQH9_10470</name>
</gene>
<accession>A0ABW1I4U6</accession>
<organism evidence="2 3">
    <name type="scientific">Pseudonocardia lutea</name>
    <dbReference type="NCBI Taxonomy" id="2172015"/>
    <lineage>
        <taxon>Bacteria</taxon>
        <taxon>Bacillati</taxon>
        <taxon>Actinomycetota</taxon>
        <taxon>Actinomycetes</taxon>
        <taxon>Pseudonocardiales</taxon>
        <taxon>Pseudonocardiaceae</taxon>
        <taxon>Pseudonocardia</taxon>
    </lineage>
</organism>